<name>A0A0F7SKL4_PHARH</name>
<dbReference type="EMBL" id="LN483273">
    <property type="protein sequence ID" value="CDZ97979.1"/>
    <property type="molecule type" value="Genomic_DNA"/>
</dbReference>
<protein>
    <submittedName>
        <fullName evidence="2">Uncharacterized protein</fullName>
    </submittedName>
</protein>
<feature type="region of interest" description="Disordered" evidence="1">
    <location>
        <begin position="1"/>
        <end position="71"/>
    </location>
</feature>
<proteinExistence type="predicted"/>
<dbReference type="PANTHER" id="PTHR38113">
    <property type="match status" value="1"/>
</dbReference>
<feature type="region of interest" description="Disordered" evidence="1">
    <location>
        <begin position="383"/>
        <end position="503"/>
    </location>
</feature>
<feature type="compositionally biased region" description="Basic and acidic residues" evidence="1">
    <location>
        <begin position="463"/>
        <end position="473"/>
    </location>
</feature>
<evidence type="ECO:0000256" key="1">
    <source>
        <dbReference type="SAM" id="MobiDB-lite"/>
    </source>
</evidence>
<accession>A0A0F7SKL4</accession>
<feature type="compositionally biased region" description="Polar residues" evidence="1">
    <location>
        <begin position="50"/>
        <end position="59"/>
    </location>
</feature>
<organism evidence="2">
    <name type="scientific">Phaffia rhodozyma</name>
    <name type="common">Yeast</name>
    <name type="synonym">Xanthophyllomyces dendrorhous</name>
    <dbReference type="NCBI Taxonomy" id="264483"/>
    <lineage>
        <taxon>Eukaryota</taxon>
        <taxon>Fungi</taxon>
        <taxon>Dikarya</taxon>
        <taxon>Basidiomycota</taxon>
        <taxon>Agaricomycotina</taxon>
        <taxon>Tremellomycetes</taxon>
        <taxon>Cystofilobasidiales</taxon>
        <taxon>Mrakiaceae</taxon>
        <taxon>Phaffia</taxon>
    </lineage>
</organism>
<feature type="compositionally biased region" description="Basic and acidic residues" evidence="1">
    <location>
        <begin position="60"/>
        <end position="71"/>
    </location>
</feature>
<dbReference type="PANTHER" id="PTHR38113:SF1">
    <property type="entry name" value="DUF2293 DOMAIN-CONTAINING PROTEIN"/>
    <property type="match status" value="1"/>
</dbReference>
<feature type="compositionally biased region" description="Basic and acidic residues" evidence="1">
    <location>
        <begin position="397"/>
        <end position="438"/>
    </location>
</feature>
<evidence type="ECO:0000313" key="2">
    <source>
        <dbReference type="EMBL" id="CDZ97979.1"/>
    </source>
</evidence>
<reference evidence="2" key="1">
    <citation type="submission" date="2014-08" db="EMBL/GenBank/DDBJ databases">
        <authorList>
            <person name="Sharma Rahul"/>
            <person name="Thines Marco"/>
        </authorList>
    </citation>
    <scope>NUCLEOTIDE SEQUENCE</scope>
</reference>
<feature type="region of interest" description="Disordered" evidence="1">
    <location>
        <begin position="300"/>
        <end position="362"/>
    </location>
</feature>
<sequence>MAQNQIKRSVKVENKELSIPSGRTDDVKAELPDSPELGQELLIKPDLAELSNSSISTSDRSLKREDRNHIDPEVDIKERLNSDEQMSDLIQSDDTKVKSERKVKVKVKEVKEDGGISMEESNYEQTFDRVAPEGYSFVLAGSPYITRHCKEITLAEGLKVWEVLEWQRKTVRGVAIGPQRIGLHVPTTIRDHVRVMSAQRNEKIAASTARSRETLQSKARALIAQLYPRLPIDRLESVREFVYAGFRAKPAGGFHKIFPGSMWNLVDGRVKYYFQSENVTPPGQISQPVILEWQPLEGPLSNPHPLSESPPVDDLVIDSLPTPSPPAFRRRTPARPDRKLKKKKTKTKGKGKAKQSALRPLARLKREFVASLPDQETKKAAAAAASKRKLAPSGAAKSEERTGAKREPDIQLKLEPDVKPKIEHDVKMESKPKLEEKATSTNTIKSSSESPRKKPRLVVAKTKPREFKEEMVDIKPILSSSSSGSGKERRTSARLSGRVPGVI</sequence>
<dbReference type="AlphaFoldDB" id="A0A0F7SKL4"/>
<feature type="compositionally biased region" description="Basic residues" evidence="1">
    <location>
        <begin position="328"/>
        <end position="353"/>
    </location>
</feature>